<reference evidence="1" key="1">
    <citation type="submission" date="2018-05" db="EMBL/GenBank/DDBJ databases">
        <authorList>
            <person name="Lanie J.A."/>
            <person name="Ng W.-L."/>
            <person name="Kazmierczak K.M."/>
            <person name="Andrzejewski T.M."/>
            <person name="Davidsen T.M."/>
            <person name="Wayne K.J."/>
            <person name="Tettelin H."/>
            <person name="Glass J.I."/>
            <person name="Rusch D."/>
            <person name="Podicherti R."/>
            <person name="Tsui H.-C.T."/>
            <person name="Winkler M.E."/>
        </authorList>
    </citation>
    <scope>NUCLEOTIDE SEQUENCE</scope>
</reference>
<accession>A0A381VWI2</accession>
<name>A0A381VWI2_9ZZZZ</name>
<evidence type="ECO:0000313" key="1">
    <source>
        <dbReference type="EMBL" id="SVA44128.1"/>
    </source>
</evidence>
<organism evidence="1">
    <name type="scientific">marine metagenome</name>
    <dbReference type="NCBI Taxonomy" id="408172"/>
    <lineage>
        <taxon>unclassified sequences</taxon>
        <taxon>metagenomes</taxon>
        <taxon>ecological metagenomes</taxon>
    </lineage>
</organism>
<protein>
    <recommendedName>
        <fullName evidence="2">Nucleotide-diphospho-sugar transferase domain-containing protein</fullName>
    </recommendedName>
</protein>
<dbReference type="AlphaFoldDB" id="A0A381VWI2"/>
<sequence>VPFNFYCLTEKPIQPYDVLLPTYWDKYYLEDRGFFWAYRKYYAFALNDDPKILPKIQGNKFLLLDLDVVIHQDLKYFFDLPMDKPWIVRGWWNNPDTIKRNFAKHKSTPINSSVIRWDRGQLETIVKKINKNVEVIFFTYPSADNYFNHHWYNVWNEEKGFFRGFPQGDIYSWYKGNIFPDDMTANKIREDHKICLFNNSGYGEGEYDEEIKDLW</sequence>
<evidence type="ECO:0008006" key="2">
    <source>
        <dbReference type="Google" id="ProtNLM"/>
    </source>
</evidence>
<dbReference type="InterPro" id="IPR029044">
    <property type="entry name" value="Nucleotide-diphossugar_trans"/>
</dbReference>
<gene>
    <name evidence="1" type="ORF">METZ01_LOCUS96982</name>
</gene>
<dbReference type="EMBL" id="UINC01009870">
    <property type="protein sequence ID" value="SVA44128.1"/>
    <property type="molecule type" value="Genomic_DNA"/>
</dbReference>
<feature type="non-terminal residue" evidence="1">
    <location>
        <position position="1"/>
    </location>
</feature>
<proteinExistence type="predicted"/>
<dbReference type="SUPFAM" id="SSF53448">
    <property type="entry name" value="Nucleotide-diphospho-sugar transferases"/>
    <property type="match status" value="1"/>
</dbReference>